<accession>A0A849KTQ3</accession>
<feature type="domain" description="Response regulatory" evidence="2">
    <location>
        <begin position="4"/>
        <end position="120"/>
    </location>
</feature>
<dbReference type="GO" id="GO:0000160">
    <property type="term" value="P:phosphorelay signal transduction system"/>
    <property type="evidence" value="ECO:0007669"/>
    <property type="project" value="InterPro"/>
</dbReference>
<evidence type="ECO:0000259" key="2">
    <source>
        <dbReference type="PROSITE" id="PS50110"/>
    </source>
</evidence>
<evidence type="ECO:0000313" key="4">
    <source>
        <dbReference type="Proteomes" id="UP000552954"/>
    </source>
</evidence>
<dbReference type="InterPro" id="IPR001789">
    <property type="entry name" value="Sig_transdc_resp-reg_receiver"/>
</dbReference>
<dbReference type="SMART" id="SM00448">
    <property type="entry name" value="REC"/>
    <property type="match status" value="1"/>
</dbReference>
<dbReference type="EMBL" id="JABFCS010000002">
    <property type="protein sequence ID" value="NNU45339.1"/>
    <property type="molecule type" value="Genomic_DNA"/>
</dbReference>
<dbReference type="SUPFAM" id="SSF52172">
    <property type="entry name" value="CheY-like"/>
    <property type="match status" value="1"/>
</dbReference>
<comment type="caution">
    <text evidence="3">The sequence shown here is derived from an EMBL/GenBank/DDBJ whole genome shotgun (WGS) entry which is preliminary data.</text>
</comment>
<name>A0A849KTQ3_9BURK</name>
<dbReference type="Gene3D" id="3.40.50.2300">
    <property type="match status" value="1"/>
</dbReference>
<dbReference type="PANTHER" id="PTHR45566">
    <property type="entry name" value="HTH-TYPE TRANSCRIPTIONAL REGULATOR YHJB-RELATED"/>
    <property type="match status" value="1"/>
</dbReference>
<protein>
    <submittedName>
        <fullName evidence="3">Response regulator</fullName>
    </submittedName>
</protein>
<dbReference type="PROSITE" id="PS50110">
    <property type="entry name" value="RESPONSE_REGULATORY"/>
    <property type="match status" value="1"/>
</dbReference>
<dbReference type="InterPro" id="IPR051015">
    <property type="entry name" value="EvgA-like"/>
</dbReference>
<evidence type="ECO:0000256" key="1">
    <source>
        <dbReference type="PROSITE-ProRule" id="PRU00169"/>
    </source>
</evidence>
<reference evidence="3 4" key="2">
    <citation type="submission" date="2020-06" db="EMBL/GenBank/DDBJ databases">
        <title>Ramlibacter rhizophilus sp. nov., isolated from rhizosphere soil of national flower Mugunghwa from South Korea.</title>
        <authorList>
            <person name="Zheng-Fei Y."/>
            <person name="Huan T."/>
        </authorList>
    </citation>
    <scope>NUCLEOTIDE SEQUENCE [LARGE SCALE GENOMIC DNA]</scope>
    <source>
        <strain evidence="3 4">B156</strain>
    </source>
</reference>
<dbReference type="RefSeq" id="WP_171563650.1">
    <property type="nucleotide sequence ID" value="NZ_JABFCS010000002.1"/>
</dbReference>
<reference evidence="3 4" key="1">
    <citation type="submission" date="2020-05" db="EMBL/GenBank/DDBJ databases">
        <authorList>
            <person name="Khan S.A."/>
            <person name="Jeon C.O."/>
            <person name="Chun B.H."/>
        </authorList>
    </citation>
    <scope>NUCLEOTIDE SEQUENCE [LARGE SCALE GENOMIC DNA]</scope>
    <source>
        <strain evidence="3 4">B156</strain>
    </source>
</reference>
<evidence type="ECO:0000313" key="3">
    <source>
        <dbReference type="EMBL" id="NNU45339.1"/>
    </source>
</evidence>
<sequence length="145" mass="16018">MTFRAYIVEDSSTIRDNLIETLKELAQVEPVGTTESEHEAKRWLCHNEWDLAVIDLFLREGSGMNVLDACRKRKAGQKVVVLSNHSSRDVRWRCMQLGADAVFDKSTELEMLVDYCARLKGERAGGQAPAAAATTPATVLPATPA</sequence>
<dbReference type="Proteomes" id="UP000552954">
    <property type="component" value="Unassembled WGS sequence"/>
</dbReference>
<gene>
    <name evidence="3" type="ORF">HK415_22550</name>
</gene>
<dbReference type="Pfam" id="PF00072">
    <property type="entry name" value="Response_reg"/>
    <property type="match status" value="1"/>
</dbReference>
<dbReference type="AlphaFoldDB" id="A0A849KTQ3"/>
<dbReference type="CDD" id="cd00156">
    <property type="entry name" value="REC"/>
    <property type="match status" value="1"/>
</dbReference>
<dbReference type="InterPro" id="IPR011006">
    <property type="entry name" value="CheY-like_superfamily"/>
</dbReference>
<keyword evidence="4" id="KW-1185">Reference proteome</keyword>
<feature type="modified residue" description="4-aspartylphosphate" evidence="1">
    <location>
        <position position="55"/>
    </location>
</feature>
<dbReference type="PANTHER" id="PTHR45566:SF1">
    <property type="entry name" value="HTH-TYPE TRANSCRIPTIONAL REGULATOR YHJB-RELATED"/>
    <property type="match status" value="1"/>
</dbReference>
<organism evidence="3 4">
    <name type="scientific">Ramlibacter montanisoli</name>
    <dbReference type="NCBI Taxonomy" id="2732512"/>
    <lineage>
        <taxon>Bacteria</taxon>
        <taxon>Pseudomonadati</taxon>
        <taxon>Pseudomonadota</taxon>
        <taxon>Betaproteobacteria</taxon>
        <taxon>Burkholderiales</taxon>
        <taxon>Comamonadaceae</taxon>
        <taxon>Ramlibacter</taxon>
    </lineage>
</organism>
<keyword evidence="1" id="KW-0597">Phosphoprotein</keyword>
<proteinExistence type="predicted"/>